<dbReference type="EMBL" id="JACETU010000001">
    <property type="protein sequence ID" value="KAF7441222.1"/>
    <property type="molecule type" value="Genomic_DNA"/>
</dbReference>
<evidence type="ECO:0000256" key="6">
    <source>
        <dbReference type="RuleBase" id="RU365009"/>
    </source>
</evidence>
<dbReference type="SMART" id="SM00075">
    <property type="entry name" value="HYDRO"/>
    <property type="match status" value="1"/>
</dbReference>
<keyword evidence="6" id="KW-0732">Signal</keyword>
<keyword evidence="5 6" id="KW-1015">Disulfide bond</keyword>
<proteinExistence type="inferred from homology"/>
<evidence type="ECO:0000256" key="5">
    <source>
        <dbReference type="ARBA" id="ARBA00023157"/>
    </source>
</evidence>
<organism evidence="7 8">
    <name type="scientific">Pleurotus ostreatus</name>
    <name type="common">Oyster mushroom</name>
    <name type="synonym">White-rot fungus</name>
    <dbReference type="NCBI Taxonomy" id="5322"/>
    <lineage>
        <taxon>Eukaryota</taxon>
        <taxon>Fungi</taxon>
        <taxon>Dikarya</taxon>
        <taxon>Basidiomycota</taxon>
        <taxon>Agaricomycotina</taxon>
        <taxon>Agaricomycetes</taxon>
        <taxon>Agaricomycetidae</taxon>
        <taxon>Agaricales</taxon>
        <taxon>Pleurotineae</taxon>
        <taxon>Pleurotaceae</taxon>
        <taxon>Pleurotus</taxon>
    </lineage>
</organism>
<dbReference type="GO" id="GO:0009277">
    <property type="term" value="C:fungal-type cell wall"/>
    <property type="evidence" value="ECO:0007669"/>
    <property type="project" value="InterPro"/>
</dbReference>
<evidence type="ECO:0000256" key="3">
    <source>
        <dbReference type="ARBA" id="ARBA00022512"/>
    </source>
</evidence>
<evidence type="ECO:0000256" key="2">
    <source>
        <dbReference type="ARBA" id="ARBA00010446"/>
    </source>
</evidence>
<dbReference type="GO" id="GO:0005199">
    <property type="term" value="F:structural constituent of cell wall"/>
    <property type="evidence" value="ECO:0007669"/>
    <property type="project" value="InterPro"/>
</dbReference>
<dbReference type="InterPro" id="IPR001338">
    <property type="entry name" value="Class_I_Hydrophobin"/>
</dbReference>
<accession>A0A8H7A5X5</accession>
<keyword evidence="3 6" id="KW-0134">Cell wall</keyword>
<evidence type="ECO:0000256" key="4">
    <source>
        <dbReference type="ARBA" id="ARBA00022525"/>
    </source>
</evidence>
<protein>
    <recommendedName>
        <fullName evidence="6">Hydrophobin</fullName>
    </recommendedName>
</protein>
<gene>
    <name evidence="7" type="ORF">PC9H_001571</name>
</gene>
<dbReference type="AlphaFoldDB" id="A0A8H7A5X5"/>
<dbReference type="VEuPathDB" id="FungiDB:PC9H_001571"/>
<dbReference type="RefSeq" id="XP_036637066.1">
    <property type="nucleotide sequence ID" value="XM_036771221.1"/>
</dbReference>
<dbReference type="Pfam" id="PF01185">
    <property type="entry name" value="Hydrophobin"/>
    <property type="match status" value="1"/>
</dbReference>
<evidence type="ECO:0000313" key="7">
    <source>
        <dbReference type="EMBL" id="KAF7441222.1"/>
    </source>
</evidence>
<keyword evidence="4 6" id="KW-0964">Secreted</keyword>
<comment type="caution">
    <text evidence="7">The sequence shown here is derived from an EMBL/GenBank/DDBJ whole genome shotgun (WGS) entry which is preliminary data.</text>
</comment>
<dbReference type="GeneID" id="59371412"/>
<feature type="chain" id="PRO_5034803393" description="Hydrophobin" evidence="6">
    <location>
        <begin position="20"/>
        <end position="115"/>
    </location>
</feature>
<evidence type="ECO:0000313" key="8">
    <source>
        <dbReference type="Proteomes" id="UP000623687"/>
    </source>
</evidence>
<comment type="similarity">
    <text evidence="2 6">Belongs to the fungal hydrophobin family.</text>
</comment>
<dbReference type="OrthoDB" id="4225815at2759"/>
<sequence length="115" mass="11325">MFFKQAILIATAFATLAVATPTKMTRRTEPASSCSTGSLDCCNSSGDATDTSITTLLAGIGLPIGSVTGLVGVTCSPITGIGLGGSGCSSEALCCSNNSFKGLVALGCVPVDLSL</sequence>
<reference evidence="7" key="1">
    <citation type="submission" date="2019-07" db="EMBL/GenBank/DDBJ databases">
        <authorList>
            <person name="Palmer J.M."/>
        </authorList>
    </citation>
    <scope>NUCLEOTIDE SEQUENCE</scope>
    <source>
        <strain evidence="7">PC9</strain>
    </source>
</reference>
<comment type="subcellular location">
    <subcellularLocation>
        <location evidence="1 6">Secreted</location>
        <location evidence="1 6">Cell wall</location>
    </subcellularLocation>
</comment>
<dbReference type="CDD" id="cd23507">
    <property type="entry name" value="hydrophobin_I"/>
    <property type="match status" value="1"/>
</dbReference>
<name>A0A8H7A5X5_PLEOS</name>
<keyword evidence="8" id="KW-1185">Reference proteome</keyword>
<dbReference type="Proteomes" id="UP000623687">
    <property type="component" value="Unassembled WGS sequence"/>
</dbReference>
<evidence type="ECO:0000256" key="1">
    <source>
        <dbReference type="ARBA" id="ARBA00004191"/>
    </source>
</evidence>
<feature type="signal peptide" evidence="6">
    <location>
        <begin position="1"/>
        <end position="19"/>
    </location>
</feature>